<dbReference type="Pfam" id="PF08241">
    <property type="entry name" value="Methyltransf_11"/>
    <property type="match status" value="1"/>
</dbReference>
<accession>A0A382JYD8</accession>
<dbReference type="InterPro" id="IPR029063">
    <property type="entry name" value="SAM-dependent_MTases_sf"/>
</dbReference>
<evidence type="ECO:0000259" key="1">
    <source>
        <dbReference type="Pfam" id="PF08241"/>
    </source>
</evidence>
<dbReference type="CDD" id="cd02440">
    <property type="entry name" value="AdoMet_MTases"/>
    <property type="match status" value="1"/>
</dbReference>
<proteinExistence type="predicted"/>
<dbReference type="PANTHER" id="PTHR43591:SF24">
    <property type="entry name" value="2-METHOXY-6-POLYPRENYL-1,4-BENZOQUINOL METHYLASE, MITOCHONDRIAL"/>
    <property type="match status" value="1"/>
</dbReference>
<dbReference type="Gene3D" id="3.40.50.150">
    <property type="entry name" value="Vaccinia Virus protein VP39"/>
    <property type="match status" value="1"/>
</dbReference>
<reference evidence="2" key="1">
    <citation type="submission" date="2018-05" db="EMBL/GenBank/DDBJ databases">
        <authorList>
            <person name="Lanie J.A."/>
            <person name="Ng W.-L."/>
            <person name="Kazmierczak K.M."/>
            <person name="Andrzejewski T.M."/>
            <person name="Davidsen T.M."/>
            <person name="Wayne K.J."/>
            <person name="Tettelin H."/>
            <person name="Glass J.I."/>
            <person name="Rusch D."/>
            <person name="Podicherti R."/>
            <person name="Tsui H.-C.T."/>
            <person name="Winkler M.E."/>
        </authorList>
    </citation>
    <scope>NUCLEOTIDE SEQUENCE</scope>
</reference>
<feature type="domain" description="Methyltransferase type 11" evidence="1">
    <location>
        <begin position="10"/>
        <end position="107"/>
    </location>
</feature>
<dbReference type="InterPro" id="IPR013216">
    <property type="entry name" value="Methyltransf_11"/>
</dbReference>
<dbReference type="GO" id="GO:0008757">
    <property type="term" value="F:S-adenosylmethionine-dependent methyltransferase activity"/>
    <property type="evidence" value="ECO:0007669"/>
    <property type="project" value="InterPro"/>
</dbReference>
<organism evidence="2">
    <name type="scientific">marine metagenome</name>
    <dbReference type="NCBI Taxonomy" id="408172"/>
    <lineage>
        <taxon>unclassified sequences</taxon>
        <taxon>metagenomes</taxon>
        <taxon>ecological metagenomes</taxon>
    </lineage>
</organism>
<dbReference type="AlphaFoldDB" id="A0A382JYD8"/>
<protein>
    <recommendedName>
        <fullName evidence="1">Methyltransferase type 11 domain-containing protein</fullName>
    </recommendedName>
</protein>
<dbReference type="SUPFAM" id="SSF53335">
    <property type="entry name" value="S-adenosyl-L-methionine-dependent methyltransferases"/>
    <property type="match status" value="1"/>
</dbReference>
<dbReference type="PANTHER" id="PTHR43591">
    <property type="entry name" value="METHYLTRANSFERASE"/>
    <property type="match status" value="1"/>
</dbReference>
<name>A0A382JYD8_9ZZZZ</name>
<dbReference type="EMBL" id="UINC01076988">
    <property type="protein sequence ID" value="SVC16675.1"/>
    <property type="molecule type" value="Genomic_DNA"/>
</dbReference>
<feature type="non-terminal residue" evidence="2">
    <location>
        <position position="169"/>
    </location>
</feature>
<gene>
    <name evidence="2" type="ORF">METZ01_LOCUS269529</name>
</gene>
<sequence>MASQAFRRVLDLGCGTGDLVEFLVSKGAQYTGLDMSPRMIERAYRTHEPQVRSGHAHFMVGDSERLPWRENEFDVVSAVGLIEYFPDSRRTLSEIGRVLKPGGLALITVPHKSCINFKIRNILAPVRRLLSPLYSKLTTGALSVMQDVKHYHYDPVELDSLMRNGGVEK</sequence>
<evidence type="ECO:0000313" key="2">
    <source>
        <dbReference type="EMBL" id="SVC16675.1"/>
    </source>
</evidence>